<dbReference type="Proteomes" id="UP000006591">
    <property type="component" value="Chromosome 11"/>
</dbReference>
<evidence type="ECO:0000313" key="2">
    <source>
        <dbReference type="Proteomes" id="UP000006591"/>
    </source>
</evidence>
<dbReference type="Gramene" id="ONIVA11G01060.2">
    <property type="protein sequence ID" value="ONIVA11G01060.2"/>
    <property type="gene ID" value="ONIVA11G01060"/>
</dbReference>
<proteinExistence type="predicted"/>
<protein>
    <submittedName>
        <fullName evidence="1">Uncharacterized protein</fullName>
    </submittedName>
</protein>
<dbReference type="AlphaFoldDB" id="A0A0E0IXD7"/>
<name>A0A0E0IXD7_ORYNI</name>
<dbReference type="EnsemblPlants" id="ONIVA11G01060.2">
    <property type="protein sequence ID" value="ONIVA11G01060.2"/>
    <property type="gene ID" value="ONIVA11G01060"/>
</dbReference>
<evidence type="ECO:0000313" key="1">
    <source>
        <dbReference type="EnsemblPlants" id="ONIVA11G01060.2"/>
    </source>
</evidence>
<reference evidence="1" key="1">
    <citation type="submission" date="2015-04" db="UniProtKB">
        <authorList>
            <consortium name="EnsemblPlants"/>
        </authorList>
    </citation>
    <scope>IDENTIFICATION</scope>
    <source>
        <strain evidence="1">SL10</strain>
    </source>
</reference>
<reference evidence="1" key="2">
    <citation type="submission" date="2018-04" db="EMBL/GenBank/DDBJ databases">
        <title>OnivRS2 (Oryza nivara Reference Sequence Version 2).</title>
        <authorList>
            <person name="Zhang J."/>
            <person name="Kudrna D."/>
            <person name="Lee S."/>
            <person name="Talag J."/>
            <person name="Rajasekar S."/>
            <person name="Welchert J."/>
            <person name="Hsing Y.-I."/>
            <person name="Wing R.A."/>
        </authorList>
    </citation>
    <scope>NUCLEOTIDE SEQUENCE [LARGE SCALE GENOMIC DNA]</scope>
    <source>
        <strain evidence="1">SL10</strain>
    </source>
</reference>
<organism evidence="1">
    <name type="scientific">Oryza nivara</name>
    <name type="common">Indian wild rice</name>
    <name type="synonym">Oryza sativa f. spontanea</name>
    <dbReference type="NCBI Taxonomy" id="4536"/>
    <lineage>
        <taxon>Eukaryota</taxon>
        <taxon>Viridiplantae</taxon>
        <taxon>Streptophyta</taxon>
        <taxon>Embryophyta</taxon>
        <taxon>Tracheophyta</taxon>
        <taxon>Spermatophyta</taxon>
        <taxon>Magnoliopsida</taxon>
        <taxon>Liliopsida</taxon>
        <taxon>Poales</taxon>
        <taxon>Poaceae</taxon>
        <taxon>BOP clade</taxon>
        <taxon>Oryzoideae</taxon>
        <taxon>Oryzeae</taxon>
        <taxon>Oryzinae</taxon>
        <taxon>Oryza</taxon>
    </lineage>
</organism>
<accession>A0A0E0IXD7</accession>
<keyword evidence="2" id="KW-1185">Reference proteome</keyword>
<sequence length="75" mass="8380">MGCVDNIWIGYAISPAWQKVLANCSFSRSATNIHSQGVLPLRSVRLSHVEQQDISGQFISSWQHVKKLIAILNDD</sequence>